<dbReference type="Pfam" id="PF02518">
    <property type="entry name" value="HATPase_c"/>
    <property type="match status" value="1"/>
</dbReference>
<dbReference type="InterPro" id="IPR050351">
    <property type="entry name" value="BphY/WalK/GraS-like"/>
</dbReference>
<evidence type="ECO:0000259" key="8">
    <source>
        <dbReference type="PROSITE" id="PS50109"/>
    </source>
</evidence>
<evidence type="ECO:0000256" key="1">
    <source>
        <dbReference type="ARBA" id="ARBA00000085"/>
    </source>
</evidence>
<dbReference type="GO" id="GO:0005524">
    <property type="term" value="F:ATP binding"/>
    <property type="evidence" value="ECO:0007669"/>
    <property type="project" value="UniProtKB-KW"/>
</dbReference>
<dbReference type="InterPro" id="IPR036890">
    <property type="entry name" value="HATPase_C_sf"/>
</dbReference>
<dbReference type="CDD" id="cd00075">
    <property type="entry name" value="HATPase"/>
    <property type="match status" value="1"/>
</dbReference>
<gene>
    <name evidence="9" type="ORF">AMJ74_00430</name>
</gene>
<evidence type="ECO:0000256" key="3">
    <source>
        <dbReference type="ARBA" id="ARBA00022679"/>
    </source>
</evidence>
<keyword evidence="4" id="KW-0547">Nucleotide-binding</keyword>
<keyword evidence="7" id="KW-0902">Two-component regulatory system</keyword>
<name>A0A0S8K4N1_UNCW3</name>
<dbReference type="InterPro" id="IPR005467">
    <property type="entry name" value="His_kinase_dom"/>
</dbReference>
<proteinExistence type="predicted"/>
<dbReference type="GO" id="GO:0030295">
    <property type="term" value="F:protein kinase activator activity"/>
    <property type="evidence" value="ECO:0007669"/>
    <property type="project" value="TreeGrafter"/>
</dbReference>
<comment type="caution">
    <text evidence="9">The sequence shown here is derived from an EMBL/GenBank/DDBJ whole genome shotgun (WGS) entry which is preliminary data.</text>
</comment>
<dbReference type="Gene3D" id="3.30.565.10">
    <property type="entry name" value="Histidine kinase-like ATPase, C-terminal domain"/>
    <property type="match status" value="1"/>
</dbReference>
<dbReference type="PROSITE" id="PS50109">
    <property type="entry name" value="HIS_KIN"/>
    <property type="match status" value="1"/>
</dbReference>
<dbReference type="GO" id="GO:0007234">
    <property type="term" value="P:osmosensory signaling via phosphorelay pathway"/>
    <property type="evidence" value="ECO:0007669"/>
    <property type="project" value="TreeGrafter"/>
</dbReference>
<dbReference type="NCBIfam" id="TIGR01764">
    <property type="entry name" value="excise"/>
    <property type="match status" value="1"/>
</dbReference>
<dbReference type="GO" id="GO:0003677">
    <property type="term" value="F:DNA binding"/>
    <property type="evidence" value="ECO:0007669"/>
    <property type="project" value="InterPro"/>
</dbReference>
<evidence type="ECO:0000313" key="10">
    <source>
        <dbReference type="Proteomes" id="UP000050975"/>
    </source>
</evidence>
<dbReference type="PANTHER" id="PTHR42878:SF7">
    <property type="entry name" value="SENSOR HISTIDINE KINASE GLRK"/>
    <property type="match status" value="1"/>
</dbReference>
<dbReference type="InterPro" id="IPR013656">
    <property type="entry name" value="PAS_4"/>
</dbReference>
<evidence type="ECO:0000256" key="4">
    <source>
        <dbReference type="ARBA" id="ARBA00022741"/>
    </source>
</evidence>
<evidence type="ECO:0000313" key="9">
    <source>
        <dbReference type="EMBL" id="KPL15893.1"/>
    </source>
</evidence>
<dbReference type="GO" id="GO:0004673">
    <property type="term" value="F:protein histidine kinase activity"/>
    <property type="evidence" value="ECO:0007669"/>
    <property type="project" value="UniProtKB-EC"/>
</dbReference>
<dbReference type="Proteomes" id="UP000050975">
    <property type="component" value="Unassembled WGS sequence"/>
</dbReference>
<dbReference type="AlphaFoldDB" id="A0A0S8K4N1"/>
<sequence>MSPLKDTKNNRSQDEILTLKEVGTLLRIGESTLYNLALRGELPAFKVGREWRFMKGQLFQWLRNKADSSLKPTEKIILDSIEEGIAVIDQQYRVVLCNSAYIGNKDLREGQLEQERCFQVSLQAENPCSEALCPVQKVFRTGRSSKIERVRYSDDGHEQHYDVIAHPLKNQDGEIFHVIEIFRDQTEIHDLNRWLNWIADFVAFEIKSKLDNSMMNLSALSNGNLLETKPPKERKAVLSEAISSLKAIQDMIRNHLTSSSYSKGRLRLAITESDVESDILSPVLKEMESSLATCRMSVMTKVSVSSPLACDCELMKVVLNNLISNATKYGTKGTKIHCQVAEAGNDVLFIVTNEGIGIPPNRLSEIFKEYVRFDTEGQGGTGLGLYIVKTIAELHGGAVSAESGYYIRNNAISYSDFEAARQRFGISEGEKEKLKKFARFIVRIPNSINEKASNGIVNS</sequence>
<dbReference type="Pfam" id="PF08448">
    <property type="entry name" value="PAS_4"/>
    <property type="match status" value="1"/>
</dbReference>
<dbReference type="Pfam" id="PF12728">
    <property type="entry name" value="HTH_17"/>
    <property type="match status" value="1"/>
</dbReference>
<dbReference type="InterPro" id="IPR003594">
    <property type="entry name" value="HATPase_dom"/>
</dbReference>
<dbReference type="EC" id="2.7.13.3" evidence="2"/>
<keyword evidence="5" id="KW-0418">Kinase</keyword>
<feature type="domain" description="Histidine kinase" evidence="8">
    <location>
        <begin position="201"/>
        <end position="403"/>
    </location>
</feature>
<keyword evidence="6" id="KW-0067">ATP-binding</keyword>
<dbReference type="GO" id="GO:0000156">
    <property type="term" value="F:phosphorelay response regulator activity"/>
    <property type="evidence" value="ECO:0007669"/>
    <property type="project" value="TreeGrafter"/>
</dbReference>
<accession>A0A0S8K4N1</accession>
<organism evidence="9 10">
    <name type="scientific">candidate division WOR_3 bacterium SM1_77</name>
    <dbReference type="NCBI Taxonomy" id="1703778"/>
    <lineage>
        <taxon>Bacteria</taxon>
        <taxon>Bacteria division WOR-3</taxon>
    </lineage>
</organism>
<dbReference type="SUPFAM" id="SSF55874">
    <property type="entry name" value="ATPase domain of HSP90 chaperone/DNA topoisomerase II/histidine kinase"/>
    <property type="match status" value="1"/>
</dbReference>
<dbReference type="PRINTS" id="PR00344">
    <property type="entry name" value="BCTRLSENSOR"/>
</dbReference>
<evidence type="ECO:0000256" key="7">
    <source>
        <dbReference type="ARBA" id="ARBA00023012"/>
    </source>
</evidence>
<dbReference type="InterPro" id="IPR041657">
    <property type="entry name" value="HTH_17"/>
</dbReference>
<evidence type="ECO:0000256" key="2">
    <source>
        <dbReference type="ARBA" id="ARBA00012438"/>
    </source>
</evidence>
<comment type="catalytic activity">
    <reaction evidence="1">
        <text>ATP + protein L-histidine = ADP + protein N-phospho-L-histidine.</text>
        <dbReference type="EC" id="2.7.13.3"/>
    </reaction>
</comment>
<dbReference type="InterPro" id="IPR035965">
    <property type="entry name" value="PAS-like_dom_sf"/>
</dbReference>
<dbReference type="SUPFAM" id="SSF55785">
    <property type="entry name" value="PYP-like sensor domain (PAS domain)"/>
    <property type="match status" value="1"/>
</dbReference>
<dbReference type="InterPro" id="IPR004358">
    <property type="entry name" value="Sig_transdc_His_kin-like_C"/>
</dbReference>
<dbReference type="SMART" id="SM00387">
    <property type="entry name" value="HATPase_c"/>
    <property type="match status" value="1"/>
</dbReference>
<dbReference type="EMBL" id="LJVE01000003">
    <property type="protein sequence ID" value="KPL15893.1"/>
    <property type="molecule type" value="Genomic_DNA"/>
</dbReference>
<keyword evidence="3" id="KW-0808">Transferase</keyword>
<protein>
    <recommendedName>
        <fullName evidence="2">histidine kinase</fullName>
        <ecNumber evidence="2">2.7.13.3</ecNumber>
    </recommendedName>
</protein>
<evidence type="ECO:0000256" key="5">
    <source>
        <dbReference type="ARBA" id="ARBA00022777"/>
    </source>
</evidence>
<evidence type="ECO:0000256" key="6">
    <source>
        <dbReference type="ARBA" id="ARBA00022840"/>
    </source>
</evidence>
<dbReference type="InterPro" id="IPR010093">
    <property type="entry name" value="SinI_DNA-bd"/>
</dbReference>
<reference evidence="9 10" key="1">
    <citation type="journal article" date="2015" name="Microbiome">
        <title>Genomic resolution of linkages in carbon, nitrogen, and sulfur cycling among widespread estuary sediment bacteria.</title>
        <authorList>
            <person name="Baker B.J."/>
            <person name="Lazar C.S."/>
            <person name="Teske A.P."/>
            <person name="Dick G.J."/>
        </authorList>
    </citation>
    <scope>NUCLEOTIDE SEQUENCE [LARGE SCALE GENOMIC DNA]</scope>
    <source>
        <strain evidence="9">SM1_77</strain>
    </source>
</reference>
<dbReference type="Gene3D" id="3.30.450.20">
    <property type="entry name" value="PAS domain"/>
    <property type="match status" value="1"/>
</dbReference>
<dbReference type="PANTHER" id="PTHR42878">
    <property type="entry name" value="TWO-COMPONENT HISTIDINE KINASE"/>
    <property type="match status" value="1"/>
</dbReference>